<name>A0ABU8SLV9_9LACO</name>
<feature type="domain" description="Thiamine pyrophosphate enzyme central" evidence="8">
    <location>
        <begin position="215"/>
        <end position="273"/>
    </location>
</feature>
<evidence type="ECO:0000256" key="6">
    <source>
        <dbReference type="ARBA" id="ARBA00023052"/>
    </source>
</evidence>
<evidence type="ECO:0000256" key="1">
    <source>
        <dbReference type="ARBA" id="ARBA00001964"/>
    </source>
</evidence>
<comment type="caution">
    <text evidence="9">The sequence shown here is derived from an EMBL/GenBank/DDBJ whole genome shotgun (WGS) entry which is preliminary data.</text>
</comment>
<keyword evidence="10" id="KW-1185">Reference proteome</keyword>
<proteinExistence type="inferred from homology"/>
<comment type="cofactor">
    <cofactor evidence="1">
        <name>thiamine diphosphate</name>
        <dbReference type="ChEBI" id="CHEBI:58937"/>
    </cofactor>
</comment>
<dbReference type="RefSeq" id="WP_339960736.1">
    <property type="nucleotide sequence ID" value="NZ_JAWMWH010000003.1"/>
</dbReference>
<evidence type="ECO:0000256" key="4">
    <source>
        <dbReference type="ARBA" id="ARBA00022793"/>
    </source>
</evidence>
<dbReference type="InterPro" id="IPR012000">
    <property type="entry name" value="Thiamin_PyroP_enz_cen_dom"/>
</dbReference>
<dbReference type="InterPro" id="IPR029035">
    <property type="entry name" value="DHS-like_NAD/FAD-binding_dom"/>
</dbReference>
<evidence type="ECO:0000313" key="9">
    <source>
        <dbReference type="EMBL" id="MEJ6400881.1"/>
    </source>
</evidence>
<organism evidence="9 10">
    <name type="scientific">Nicoliella lavandulae</name>
    <dbReference type="NCBI Taxonomy" id="3082954"/>
    <lineage>
        <taxon>Bacteria</taxon>
        <taxon>Bacillati</taxon>
        <taxon>Bacillota</taxon>
        <taxon>Bacilli</taxon>
        <taxon>Lactobacillales</taxon>
        <taxon>Lactobacillaceae</taxon>
        <taxon>Nicoliella</taxon>
    </lineage>
</organism>
<keyword evidence="6" id="KW-0786">Thiamine pyrophosphate</keyword>
<evidence type="ECO:0000256" key="5">
    <source>
        <dbReference type="ARBA" id="ARBA00022842"/>
    </source>
</evidence>
<sequence>MSQLSAVQNDAIAQSQAASHNYQQASAAAMTVSANGDAVSSTAQLASIYASQAAQASRDYQFTKADSLNAKAASYVANANAALSNANQASQAGSQFTNAAGAAENVPVLEIVETPNMAYQNDHAVVHHTFGDGNYTRFIKAHEKLGIKSVNLTAEHPVDDINDAIAYMVKYRKPVYLTMLINIGKMSLNQSLQAEIPAVIAKNDAQPSQSLLNDLQTELNKAKKPLVVVGHEVINARLSQFVADFVKKNHINFTDIGLGKDAVDESLPEFIGTYDGKI</sequence>
<keyword evidence="5" id="KW-0460">Magnesium</keyword>
<protein>
    <recommendedName>
        <fullName evidence="8">Thiamine pyrophosphate enzyme central domain-containing protein</fullName>
    </recommendedName>
</protein>
<dbReference type="Gene3D" id="3.40.50.1220">
    <property type="entry name" value="TPP-binding domain"/>
    <property type="match status" value="1"/>
</dbReference>
<dbReference type="InterPro" id="IPR029061">
    <property type="entry name" value="THDP-binding"/>
</dbReference>
<evidence type="ECO:0000259" key="8">
    <source>
        <dbReference type="Pfam" id="PF00205"/>
    </source>
</evidence>
<dbReference type="Gene3D" id="3.40.50.970">
    <property type="match status" value="1"/>
</dbReference>
<dbReference type="InterPro" id="IPR012110">
    <property type="entry name" value="PDC/IPDC-like"/>
</dbReference>
<accession>A0ABU8SLV9</accession>
<evidence type="ECO:0000256" key="7">
    <source>
        <dbReference type="ARBA" id="ARBA00023239"/>
    </source>
</evidence>
<dbReference type="Pfam" id="PF00205">
    <property type="entry name" value="TPP_enzyme_M"/>
    <property type="match status" value="1"/>
</dbReference>
<evidence type="ECO:0000256" key="2">
    <source>
        <dbReference type="ARBA" id="ARBA00007812"/>
    </source>
</evidence>
<dbReference type="SUPFAM" id="SSF52467">
    <property type="entry name" value="DHS-like NAD/FAD-binding domain"/>
    <property type="match status" value="1"/>
</dbReference>
<evidence type="ECO:0000313" key="10">
    <source>
        <dbReference type="Proteomes" id="UP001370590"/>
    </source>
</evidence>
<gene>
    <name evidence="9" type="ORF">R4146_06955</name>
</gene>
<keyword evidence="4" id="KW-0210">Decarboxylase</keyword>
<dbReference type="PANTHER" id="PTHR43452:SF30">
    <property type="entry name" value="PYRUVATE DECARBOXYLASE ISOZYME 1-RELATED"/>
    <property type="match status" value="1"/>
</dbReference>
<reference evidence="9 10" key="1">
    <citation type="submission" date="2023-10" db="EMBL/GenBank/DDBJ databases">
        <title>Nicoliella lavandulae sp. nov. isolated from Lavandula angustifolia flowers.</title>
        <authorList>
            <person name="Alcantara C."/>
            <person name="Zuniga M."/>
            <person name="Landete J.M."/>
            <person name="Monedero V."/>
        </authorList>
    </citation>
    <scope>NUCLEOTIDE SEQUENCE [LARGE SCALE GENOMIC DNA]</scope>
    <source>
        <strain evidence="9 10">Es01</strain>
    </source>
</reference>
<dbReference type="PANTHER" id="PTHR43452">
    <property type="entry name" value="PYRUVATE DECARBOXYLASE"/>
    <property type="match status" value="1"/>
</dbReference>
<dbReference type="SUPFAM" id="SSF52518">
    <property type="entry name" value="Thiamin diphosphate-binding fold (THDP-binding)"/>
    <property type="match status" value="1"/>
</dbReference>
<keyword evidence="7" id="KW-0456">Lyase</keyword>
<dbReference type="Proteomes" id="UP001370590">
    <property type="component" value="Unassembled WGS sequence"/>
</dbReference>
<comment type="similarity">
    <text evidence="2">Belongs to the TPP enzyme family.</text>
</comment>
<keyword evidence="3" id="KW-0479">Metal-binding</keyword>
<dbReference type="EMBL" id="JAWMWH010000003">
    <property type="protein sequence ID" value="MEJ6400881.1"/>
    <property type="molecule type" value="Genomic_DNA"/>
</dbReference>
<evidence type="ECO:0000256" key="3">
    <source>
        <dbReference type="ARBA" id="ARBA00022723"/>
    </source>
</evidence>